<dbReference type="InterPro" id="IPR006139">
    <property type="entry name" value="D-isomer_2_OHA_DH_cat_dom"/>
</dbReference>
<reference evidence="7 8" key="1">
    <citation type="submission" date="2017-07" db="EMBL/GenBank/DDBJ databases">
        <title>The complete genome sequence of Bacillus mesonae strain H20-5, an efficient strain improving plant abiotic stress resistance.</title>
        <authorList>
            <person name="Kim S.Y."/>
            <person name="Song H."/>
            <person name="Sang M.K."/>
            <person name="Weon H.-Y."/>
            <person name="Song J."/>
        </authorList>
    </citation>
    <scope>NUCLEOTIDE SEQUENCE [LARGE SCALE GENOMIC DNA]</scope>
    <source>
        <strain evidence="7 8">H20-5</strain>
    </source>
</reference>
<proteinExistence type="inferred from homology"/>
<dbReference type="InterPro" id="IPR006140">
    <property type="entry name" value="D-isomer_DH_NAD-bd"/>
</dbReference>
<name>A0A3Q9QVD7_9BACI</name>
<evidence type="ECO:0000256" key="1">
    <source>
        <dbReference type="ARBA" id="ARBA00005854"/>
    </source>
</evidence>
<feature type="domain" description="D-isomer specific 2-hydroxyacid dehydrogenase catalytic" evidence="5">
    <location>
        <begin position="3"/>
        <end position="311"/>
    </location>
</feature>
<dbReference type="GO" id="GO:0051287">
    <property type="term" value="F:NAD binding"/>
    <property type="evidence" value="ECO:0007669"/>
    <property type="project" value="InterPro"/>
</dbReference>
<dbReference type="GO" id="GO:0016616">
    <property type="term" value="F:oxidoreductase activity, acting on the CH-OH group of donors, NAD or NADP as acceptor"/>
    <property type="evidence" value="ECO:0007669"/>
    <property type="project" value="InterPro"/>
</dbReference>
<dbReference type="STRING" id="1193713.GCA_001636315_01792"/>
<accession>A0A3Q9QVD7</accession>
<feature type="domain" description="D-isomer specific 2-hydroxyacid dehydrogenase NAD-binding" evidence="6">
    <location>
        <begin position="108"/>
        <end position="285"/>
    </location>
</feature>
<dbReference type="SUPFAM" id="SSF52283">
    <property type="entry name" value="Formate/glycerate dehydrogenase catalytic domain-like"/>
    <property type="match status" value="1"/>
</dbReference>
<evidence type="ECO:0000259" key="6">
    <source>
        <dbReference type="Pfam" id="PF02826"/>
    </source>
</evidence>
<evidence type="ECO:0000256" key="2">
    <source>
        <dbReference type="ARBA" id="ARBA00023002"/>
    </source>
</evidence>
<dbReference type="Gene3D" id="3.40.50.720">
    <property type="entry name" value="NAD(P)-binding Rossmann-like Domain"/>
    <property type="match status" value="2"/>
</dbReference>
<gene>
    <name evidence="7" type="ORF">CHR53_24465</name>
</gene>
<dbReference type="RefSeq" id="WP_066388178.1">
    <property type="nucleotide sequence ID" value="NZ_CP022572.1"/>
</dbReference>
<dbReference type="AlphaFoldDB" id="A0A3Q9QVD7"/>
<dbReference type="InterPro" id="IPR050857">
    <property type="entry name" value="D-2-hydroxyacid_DH"/>
</dbReference>
<evidence type="ECO:0000259" key="5">
    <source>
        <dbReference type="Pfam" id="PF00389"/>
    </source>
</evidence>
<dbReference type="InterPro" id="IPR029753">
    <property type="entry name" value="D-isomer_DH_CS"/>
</dbReference>
<dbReference type="PROSITE" id="PS00671">
    <property type="entry name" value="D_2_HYDROXYACID_DH_3"/>
    <property type="match status" value="1"/>
</dbReference>
<keyword evidence="3" id="KW-0520">NAD</keyword>
<protein>
    <submittedName>
        <fullName evidence="7">Hydroxyacid dehydrogenase</fullName>
    </submittedName>
</protein>
<dbReference type="EMBL" id="CP022572">
    <property type="protein sequence ID" value="AZU64138.1"/>
    <property type="molecule type" value="Genomic_DNA"/>
</dbReference>
<dbReference type="Pfam" id="PF02826">
    <property type="entry name" value="2-Hacid_dh_C"/>
    <property type="match status" value="1"/>
</dbReference>
<dbReference type="PANTHER" id="PTHR42789:SF1">
    <property type="entry name" value="D-ISOMER SPECIFIC 2-HYDROXYACID DEHYDROGENASE FAMILY PROTEIN (AFU_ORTHOLOGUE AFUA_6G10090)"/>
    <property type="match status" value="1"/>
</dbReference>
<dbReference type="Proteomes" id="UP000282892">
    <property type="component" value="Chromosome"/>
</dbReference>
<dbReference type="CDD" id="cd12173">
    <property type="entry name" value="PGDH_4"/>
    <property type="match status" value="1"/>
</dbReference>
<dbReference type="SUPFAM" id="SSF51735">
    <property type="entry name" value="NAD(P)-binding Rossmann-fold domains"/>
    <property type="match status" value="1"/>
</dbReference>
<dbReference type="Pfam" id="PF00389">
    <property type="entry name" value="2-Hacid_dh"/>
    <property type="match status" value="1"/>
</dbReference>
<dbReference type="KEGG" id="nmk:CHR53_24465"/>
<sequence>MRVLITEIIWNEGIEELINQGFEVDYDETLWKKREKLLEMVKDYDAIIVRNQTRVDYELLDAGIRLKVVGRLGVGLDNIDTTAAKKRNIQVVYARHANATSVAEYVMTAILSANRPLYFADKDIKAGNWDRKKFTGREIANKTIGLIGLGEISHRVAKRALAFGMTVIGYDPYITENDFIVTETGVQVKESLEEVLSESDYISIHVPLTPATHYLISESELKSMKTSAYIINTSRGGIINETALASALINHTIAGAFLDVLEVEPISSSNKLLFCETAMITPHIAGLTQESQIRTSVLVAKEVGKIVKGEHSLCTI</sequence>
<dbReference type="InterPro" id="IPR036291">
    <property type="entry name" value="NAD(P)-bd_dom_sf"/>
</dbReference>
<organism evidence="7 8">
    <name type="scientific">Neobacillus mesonae</name>
    <dbReference type="NCBI Taxonomy" id="1193713"/>
    <lineage>
        <taxon>Bacteria</taxon>
        <taxon>Bacillati</taxon>
        <taxon>Bacillota</taxon>
        <taxon>Bacilli</taxon>
        <taxon>Bacillales</taxon>
        <taxon>Bacillaceae</taxon>
        <taxon>Neobacillus</taxon>
    </lineage>
</organism>
<dbReference type="FunFam" id="3.40.50.720:FF:000203">
    <property type="entry name" value="D-3-phosphoglycerate dehydrogenase (SerA)"/>
    <property type="match status" value="1"/>
</dbReference>
<evidence type="ECO:0000256" key="3">
    <source>
        <dbReference type="ARBA" id="ARBA00023027"/>
    </source>
</evidence>
<dbReference type="OrthoDB" id="9805416at2"/>
<keyword evidence="8" id="KW-1185">Reference proteome</keyword>
<keyword evidence="2 4" id="KW-0560">Oxidoreductase</keyword>
<comment type="similarity">
    <text evidence="1 4">Belongs to the D-isomer specific 2-hydroxyacid dehydrogenase family.</text>
</comment>
<evidence type="ECO:0000313" key="7">
    <source>
        <dbReference type="EMBL" id="AZU64138.1"/>
    </source>
</evidence>
<evidence type="ECO:0000313" key="8">
    <source>
        <dbReference type="Proteomes" id="UP000282892"/>
    </source>
</evidence>
<evidence type="ECO:0000256" key="4">
    <source>
        <dbReference type="RuleBase" id="RU003719"/>
    </source>
</evidence>
<dbReference type="PANTHER" id="PTHR42789">
    <property type="entry name" value="D-ISOMER SPECIFIC 2-HYDROXYACID DEHYDROGENASE FAMILY PROTEIN (AFU_ORTHOLOGUE AFUA_6G10090)"/>
    <property type="match status" value="1"/>
</dbReference>